<dbReference type="InParanoid" id="K5VQF1"/>
<proteinExistence type="predicted"/>
<evidence type="ECO:0000313" key="2">
    <source>
        <dbReference type="EMBL" id="EKM76689.1"/>
    </source>
</evidence>
<dbReference type="HOGENOM" id="CLU_1177807_0_0_1"/>
<evidence type="ECO:0000256" key="1">
    <source>
        <dbReference type="SAM" id="MobiDB-lite"/>
    </source>
</evidence>
<sequence length="243" mass="26944">MSLEIHEEDAPMLSSPIKTPLTVTPTTSCPTTPSPIKKRGLTTSSSLYPSKKQATASLRPDCDQPCTHDFWVTVWFNGERTANPATVKAHTILAAFKTSGYITTCDITPSAGLSNVFTDDNLWVKATLSYPPSLATELLESPIITTNQSVVLFTPYPCPTSSISLKELDYLHERRTANSQVTDDIKAHSIIPGGRPFTWSRSKLIELNIHIQDNEARRVEKPTIHILQELIDMMEKVNAHENV</sequence>
<keyword evidence="3" id="KW-1185">Reference proteome</keyword>
<feature type="region of interest" description="Disordered" evidence="1">
    <location>
        <begin position="1"/>
        <end position="44"/>
    </location>
</feature>
<name>K5VQF1_AGABU</name>
<evidence type="ECO:0000313" key="3">
    <source>
        <dbReference type="Proteomes" id="UP000008493"/>
    </source>
</evidence>
<gene>
    <name evidence="2" type="ORF">AGABI1DRAFT_130984</name>
</gene>
<dbReference type="AlphaFoldDB" id="K5VQF1"/>
<dbReference type="Proteomes" id="UP000008493">
    <property type="component" value="Unassembled WGS sequence"/>
</dbReference>
<dbReference type="KEGG" id="abp:AGABI1DRAFT130984"/>
<feature type="compositionally biased region" description="Low complexity" evidence="1">
    <location>
        <begin position="19"/>
        <end position="35"/>
    </location>
</feature>
<reference evidence="3" key="1">
    <citation type="journal article" date="2012" name="Proc. Natl. Acad. Sci. U.S.A.">
        <title>Genome sequence of the button mushroom Agaricus bisporus reveals mechanisms governing adaptation to a humic-rich ecological niche.</title>
        <authorList>
            <person name="Morin E."/>
            <person name="Kohler A."/>
            <person name="Baker A.R."/>
            <person name="Foulongne-Oriol M."/>
            <person name="Lombard V."/>
            <person name="Nagy L.G."/>
            <person name="Ohm R.A."/>
            <person name="Patyshakuliyeva A."/>
            <person name="Brun A."/>
            <person name="Aerts A.L."/>
            <person name="Bailey A.M."/>
            <person name="Billette C."/>
            <person name="Coutinho P.M."/>
            <person name="Deakin G."/>
            <person name="Doddapaneni H."/>
            <person name="Floudas D."/>
            <person name="Grimwood J."/>
            <person name="Hilden K."/>
            <person name="Kuees U."/>
            <person name="LaButti K.M."/>
            <person name="Lapidus A."/>
            <person name="Lindquist E.A."/>
            <person name="Lucas S.M."/>
            <person name="Murat C."/>
            <person name="Riley R.W."/>
            <person name="Salamov A.A."/>
            <person name="Schmutz J."/>
            <person name="Subramanian V."/>
            <person name="Woesten H.A.B."/>
            <person name="Xu J."/>
            <person name="Eastwood D.C."/>
            <person name="Foster G.D."/>
            <person name="Sonnenberg A.S."/>
            <person name="Cullen D."/>
            <person name="de Vries R.P."/>
            <person name="Lundell T."/>
            <person name="Hibbett D.S."/>
            <person name="Henrissat B."/>
            <person name="Burton K.S."/>
            <person name="Kerrigan R.W."/>
            <person name="Challen M.P."/>
            <person name="Grigoriev I.V."/>
            <person name="Martin F."/>
        </authorList>
    </citation>
    <scope>NUCLEOTIDE SEQUENCE [LARGE SCALE GENOMIC DNA]</scope>
    <source>
        <strain evidence="3">JB137-S8 / ATCC MYA-4627 / FGSC 10392</strain>
    </source>
</reference>
<dbReference type="EMBL" id="JH971400">
    <property type="protein sequence ID" value="EKM76689.1"/>
    <property type="molecule type" value="Genomic_DNA"/>
</dbReference>
<protein>
    <submittedName>
        <fullName evidence="2">Uncharacterized protein</fullName>
    </submittedName>
</protein>
<organism evidence="2 3">
    <name type="scientific">Agaricus bisporus var. burnettii (strain JB137-S8 / ATCC MYA-4627 / FGSC 10392)</name>
    <name type="common">White button mushroom</name>
    <dbReference type="NCBI Taxonomy" id="597362"/>
    <lineage>
        <taxon>Eukaryota</taxon>
        <taxon>Fungi</taxon>
        <taxon>Dikarya</taxon>
        <taxon>Basidiomycota</taxon>
        <taxon>Agaricomycotina</taxon>
        <taxon>Agaricomycetes</taxon>
        <taxon>Agaricomycetidae</taxon>
        <taxon>Agaricales</taxon>
        <taxon>Agaricineae</taxon>
        <taxon>Agaricaceae</taxon>
        <taxon>Agaricus</taxon>
    </lineage>
</organism>
<accession>K5VQF1</accession>
<dbReference type="GeneID" id="18827346"/>
<dbReference type="RefSeq" id="XP_007332601.1">
    <property type="nucleotide sequence ID" value="XM_007332539.1"/>
</dbReference>